<evidence type="ECO:0000256" key="9">
    <source>
        <dbReference type="SAM" id="MobiDB-lite"/>
    </source>
</evidence>
<dbReference type="NCBIfam" id="TIGR01017">
    <property type="entry name" value="rpsD_bact"/>
    <property type="match status" value="1"/>
</dbReference>
<name>A0A1M5YA31_9BURK</name>
<dbReference type="NCBIfam" id="NF003717">
    <property type="entry name" value="PRK05327.1"/>
    <property type="match status" value="1"/>
</dbReference>
<keyword evidence="13" id="KW-1185">Reference proteome</keyword>
<dbReference type="EMBL" id="FQXE01000008">
    <property type="protein sequence ID" value="SHI08905.1"/>
    <property type="molecule type" value="Genomic_DNA"/>
</dbReference>
<proteinExistence type="inferred from homology"/>
<dbReference type="PROSITE" id="PS50889">
    <property type="entry name" value="S4"/>
    <property type="match status" value="1"/>
</dbReference>
<dbReference type="InterPro" id="IPR022801">
    <property type="entry name" value="Ribosomal_uS4"/>
</dbReference>
<dbReference type="GO" id="GO:0003735">
    <property type="term" value="F:structural constituent of ribosome"/>
    <property type="evidence" value="ECO:0007669"/>
    <property type="project" value="InterPro"/>
</dbReference>
<dbReference type="PROSITE" id="PS00632">
    <property type="entry name" value="RIBOSOMAL_S4"/>
    <property type="match status" value="1"/>
</dbReference>
<evidence type="ECO:0000256" key="3">
    <source>
        <dbReference type="ARBA" id="ARBA00022884"/>
    </source>
</evidence>
<evidence type="ECO:0000313" key="12">
    <source>
        <dbReference type="EMBL" id="SHI08905.1"/>
    </source>
</evidence>
<gene>
    <name evidence="7" type="primary">rpsD</name>
    <name evidence="12" type="ORF">SAMN04488135_108181</name>
</gene>
<evidence type="ECO:0000256" key="4">
    <source>
        <dbReference type="ARBA" id="ARBA00022980"/>
    </source>
</evidence>
<dbReference type="SMART" id="SM01390">
    <property type="entry name" value="Ribosomal_S4"/>
    <property type="match status" value="1"/>
</dbReference>
<dbReference type="GO" id="GO:0015935">
    <property type="term" value="C:small ribosomal subunit"/>
    <property type="evidence" value="ECO:0007669"/>
    <property type="project" value="InterPro"/>
</dbReference>
<evidence type="ECO:0000256" key="8">
    <source>
        <dbReference type="RuleBase" id="RU003699"/>
    </source>
</evidence>
<dbReference type="HAMAP" id="MF_01306_B">
    <property type="entry name" value="Ribosomal_uS4_B"/>
    <property type="match status" value="1"/>
</dbReference>
<keyword evidence="5 7" id="KW-0687">Ribonucleoprotein</keyword>
<feature type="domain" description="Small ribosomal subunit protein uS4 N-terminal" evidence="11">
    <location>
        <begin position="3"/>
        <end position="96"/>
    </location>
</feature>
<dbReference type="GO" id="GO:0019843">
    <property type="term" value="F:rRNA binding"/>
    <property type="evidence" value="ECO:0007669"/>
    <property type="project" value="UniProtKB-UniRule"/>
</dbReference>
<sequence length="207" mass="23519">MARYIGPKCKLSRREGTDLFLKSSRRSLDSKCKLESKPGQHGRTSGARTSDYGLQLREKQKLKRMYGVLEKQFRKYFVEAERRRGNTGETLIQLLESRLDNVVYRMGFGSTRAEARQLVNHRSVEINGHTADIASMLVKAGDVVSIREKAKAQLRIRESLDLATGQGLPQWVDVDTNKLTGTFKQVPDRADVARDVNESMVVELYSR</sequence>
<dbReference type="Gene3D" id="1.10.1050.10">
    <property type="entry name" value="Ribosomal Protein S4 Delta 41, Chain A, domain 1"/>
    <property type="match status" value="1"/>
</dbReference>
<dbReference type="Pfam" id="PF01479">
    <property type="entry name" value="S4"/>
    <property type="match status" value="1"/>
</dbReference>
<dbReference type="PANTHER" id="PTHR11831">
    <property type="entry name" value="30S 40S RIBOSOMAL PROTEIN"/>
    <property type="match status" value="1"/>
</dbReference>
<evidence type="ECO:0000259" key="11">
    <source>
        <dbReference type="SMART" id="SM01390"/>
    </source>
</evidence>
<accession>A0A1M5YA31</accession>
<dbReference type="InterPro" id="IPR018079">
    <property type="entry name" value="Ribosomal_uS4_CS"/>
</dbReference>
<dbReference type="AlphaFoldDB" id="A0A1M5YA31"/>
<evidence type="ECO:0000313" key="13">
    <source>
        <dbReference type="Proteomes" id="UP000184226"/>
    </source>
</evidence>
<keyword evidence="3 7" id="KW-0694">RNA-binding</keyword>
<dbReference type="InterPro" id="IPR002942">
    <property type="entry name" value="S4_RNA-bd"/>
</dbReference>
<dbReference type="OrthoDB" id="9803672at2"/>
<reference evidence="12 13" key="1">
    <citation type="submission" date="2016-11" db="EMBL/GenBank/DDBJ databases">
        <authorList>
            <person name="Jaros S."/>
            <person name="Januszkiewicz K."/>
            <person name="Wedrychowicz H."/>
        </authorList>
    </citation>
    <scope>NUCLEOTIDE SEQUENCE [LARGE SCALE GENOMIC DNA]</scope>
    <source>
        <strain evidence="12 13">CGMCC 1.10190</strain>
    </source>
</reference>
<dbReference type="SMART" id="SM00363">
    <property type="entry name" value="S4"/>
    <property type="match status" value="1"/>
</dbReference>
<dbReference type="Pfam" id="PF00163">
    <property type="entry name" value="Ribosomal_S4"/>
    <property type="match status" value="1"/>
</dbReference>
<feature type="region of interest" description="Disordered" evidence="9">
    <location>
        <begin position="31"/>
        <end position="52"/>
    </location>
</feature>
<organism evidence="12 13">
    <name type="scientific">Pollutimonas bauzanensis</name>
    <dbReference type="NCBI Taxonomy" id="658167"/>
    <lineage>
        <taxon>Bacteria</taxon>
        <taxon>Pseudomonadati</taxon>
        <taxon>Pseudomonadota</taxon>
        <taxon>Betaproteobacteria</taxon>
        <taxon>Burkholderiales</taxon>
        <taxon>Alcaligenaceae</taxon>
        <taxon>Pollutimonas</taxon>
    </lineage>
</organism>
<dbReference type="FunFam" id="3.10.290.10:FF:000001">
    <property type="entry name" value="30S ribosomal protein S4"/>
    <property type="match status" value="1"/>
</dbReference>
<dbReference type="InterPro" id="IPR005709">
    <property type="entry name" value="Ribosomal_uS4_bac-type"/>
</dbReference>
<evidence type="ECO:0000259" key="10">
    <source>
        <dbReference type="SMART" id="SM00363"/>
    </source>
</evidence>
<dbReference type="Proteomes" id="UP000184226">
    <property type="component" value="Unassembled WGS sequence"/>
</dbReference>
<dbReference type="PANTHER" id="PTHR11831:SF4">
    <property type="entry name" value="SMALL RIBOSOMAL SUBUNIT PROTEIN US4M"/>
    <property type="match status" value="1"/>
</dbReference>
<dbReference type="InterPro" id="IPR001912">
    <property type="entry name" value="Ribosomal_uS4_N"/>
</dbReference>
<evidence type="ECO:0000256" key="5">
    <source>
        <dbReference type="ARBA" id="ARBA00023274"/>
    </source>
</evidence>
<comment type="function">
    <text evidence="7">One of the primary rRNA binding proteins, it binds directly to 16S rRNA where it nucleates assembly of the body of the 30S subunit.</text>
</comment>
<evidence type="ECO:0000256" key="6">
    <source>
        <dbReference type="ARBA" id="ARBA00035254"/>
    </source>
</evidence>
<dbReference type="RefSeq" id="WP_073104494.1">
    <property type="nucleotide sequence ID" value="NZ_FQXE01000008.1"/>
</dbReference>
<dbReference type="CDD" id="cd00165">
    <property type="entry name" value="S4"/>
    <property type="match status" value="1"/>
</dbReference>
<comment type="similarity">
    <text evidence="1 7 8">Belongs to the universal ribosomal protein uS4 family.</text>
</comment>
<protein>
    <recommendedName>
        <fullName evidence="6 7">Small ribosomal subunit protein uS4</fullName>
    </recommendedName>
</protein>
<dbReference type="InterPro" id="IPR036986">
    <property type="entry name" value="S4_RNA-bd_sf"/>
</dbReference>
<dbReference type="GO" id="GO:0042274">
    <property type="term" value="P:ribosomal small subunit biogenesis"/>
    <property type="evidence" value="ECO:0007669"/>
    <property type="project" value="TreeGrafter"/>
</dbReference>
<dbReference type="GO" id="GO:0006412">
    <property type="term" value="P:translation"/>
    <property type="evidence" value="ECO:0007669"/>
    <property type="project" value="UniProtKB-UniRule"/>
</dbReference>
<dbReference type="SUPFAM" id="SSF55174">
    <property type="entry name" value="Alpha-L RNA-binding motif"/>
    <property type="match status" value="1"/>
</dbReference>
<evidence type="ECO:0000256" key="2">
    <source>
        <dbReference type="ARBA" id="ARBA00022730"/>
    </source>
</evidence>
<evidence type="ECO:0000256" key="1">
    <source>
        <dbReference type="ARBA" id="ARBA00007465"/>
    </source>
</evidence>
<feature type="domain" description="RNA-binding S4" evidence="10">
    <location>
        <begin position="97"/>
        <end position="161"/>
    </location>
</feature>
<keyword evidence="2 7" id="KW-0699">rRNA-binding</keyword>
<comment type="function">
    <text evidence="7">With S5 and S12 plays an important role in translational accuracy.</text>
</comment>
<dbReference type="STRING" id="658167.SAMN04488135_108181"/>
<dbReference type="FunFam" id="1.10.1050.10:FF:000001">
    <property type="entry name" value="30S ribosomal protein S4"/>
    <property type="match status" value="1"/>
</dbReference>
<keyword evidence="4 7" id="KW-0689">Ribosomal protein</keyword>
<comment type="subunit">
    <text evidence="7">Part of the 30S ribosomal subunit. Contacts protein S5. The interaction surface between S4 and S5 is involved in control of translational fidelity.</text>
</comment>
<dbReference type="Gene3D" id="3.10.290.10">
    <property type="entry name" value="RNA-binding S4 domain"/>
    <property type="match status" value="1"/>
</dbReference>
<evidence type="ECO:0000256" key="7">
    <source>
        <dbReference type="HAMAP-Rule" id="MF_01306"/>
    </source>
</evidence>